<sequence>MNSGRFPTSKKRLGKIRFTTHTPSLIPVRPKIRLARTEPTKPAGAGVVVRVLNHIYKRRARAIDDYESSMILDSGQTGHGGAPVLRWMGKVRLTYDGMMMRIPVQWIYRHADIVAETHVLGSSLCQPSDQHIRSRDVSIGDLSLPNLHFQRGLTDNPPQNFEFARRPTRPSSSLSSPPLFTEPKISVCPQVPIFLKNTSCRLKTKLLLIYVLCVTLILQP</sequence>
<dbReference type="Proteomes" id="UP000499080">
    <property type="component" value="Unassembled WGS sequence"/>
</dbReference>
<dbReference type="EMBL" id="BGPR01016421">
    <property type="protein sequence ID" value="GBN72922.1"/>
    <property type="molecule type" value="Genomic_DNA"/>
</dbReference>
<evidence type="ECO:0000313" key="3">
    <source>
        <dbReference type="Proteomes" id="UP000499080"/>
    </source>
</evidence>
<organism evidence="2 3">
    <name type="scientific">Araneus ventricosus</name>
    <name type="common">Orbweaver spider</name>
    <name type="synonym">Epeira ventricosa</name>
    <dbReference type="NCBI Taxonomy" id="182803"/>
    <lineage>
        <taxon>Eukaryota</taxon>
        <taxon>Metazoa</taxon>
        <taxon>Ecdysozoa</taxon>
        <taxon>Arthropoda</taxon>
        <taxon>Chelicerata</taxon>
        <taxon>Arachnida</taxon>
        <taxon>Araneae</taxon>
        <taxon>Araneomorphae</taxon>
        <taxon>Entelegynae</taxon>
        <taxon>Araneoidea</taxon>
        <taxon>Araneidae</taxon>
        <taxon>Araneus</taxon>
    </lineage>
</organism>
<comment type="caution">
    <text evidence="2">The sequence shown here is derived from an EMBL/GenBank/DDBJ whole genome shotgun (WGS) entry which is preliminary data.</text>
</comment>
<evidence type="ECO:0000313" key="2">
    <source>
        <dbReference type="EMBL" id="GBN72922.1"/>
    </source>
</evidence>
<evidence type="ECO:0000256" key="1">
    <source>
        <dbReference type="SAM" id="MobiDB-lite"/>
    </source>
</evidence>
<feature type="region of interest" description="Disordered" evidence="1">
    <location>
        <begin position="155"/>
        <end position="178"/>
    </location>
</feature>
<name>A0A4Y2RAV4_ARAVE</name>
<reference evidence="2 3" key="1">
    <citation type="journal article" date="2019" name="Sci. Rep.">
        <title>Orb-weaving spider Araneus ventricosus genome elucidates the spidroin gene catalogue.</title>
        <authorList>
            <person name="Kono N."/>
            <person name="Nakamura H."/>
            <person name="Ohtoshi R."/>
            <person name="Moran D.A.P."/>
            <person name="Shinohara A."/>
            <person name="Yoshida Y."/>
            <person name="Fujiwara M."/>
            <person name="Mori M."/>
            <person name="Tomita M."/>
            <person name="Arakawa K."/>
        </authorList>
    </citation>
    <scope>NUCLEOTIDE SEQUENCE [LARGE SCALE GENOMIC DNA]</scope>
</reference>
<protein>
    <submittedName>
        <fullName evidence="2">Uncharacterized protein</fullName>
    </submittedName>
</protein>
<dbReference type="AlphaFoldDB" id="A0A4Y2RAV4"/>
<keyword evidence="3" id="KW-1185">Reference proteome</keyword>
<accession>A0A4Y2RAV4</accession>
<proteinExistence type="predicted"/>
<gene>
    <name evidence="2" type="ORF">AVEN_262300_1</name>
</gene>